<gene>
    <name evidence="1" type="ORF">S03H2_18007</name>
</gene>
<accession>X1FSI1</accession>
<feature type="non-terminal residue" evidence="1">
    <location>
        <position position="69"/>
    </location>
</feature>
<dbReference type="EMBL" id="BARU01009318">
    <property type="protein sequence ID" value="GAH35460.1"/>
    <property type="molecule type" value="Genomic_DNA"/>
</dbReference>
<comment type="caution">
    <text evidence="1">The sequence shown here is derived from an EMBL/GenBank/DDBJ whole genome shotgun (WGS) entry which is preliminary data.</text>
</comment>
<reference evidence="1" key="1">
    <citation type="journal article" date="2014" name="Front. Microbiol.">
        <title>High frequency of phylogenetically diverse reductive dehalogenase-homologous genes in deep subseafloor sedimentary metagenomes.</title>
        <authorList>
            <person name="Kawai M."/>
            <person name="Futagami T."/>
            <person name="Toyoda A."/>
            <person name="Takaki Y."/>
            <person name="Nishi S."/>
            <person name="Hori S."/>
            <person name="Arai W."/>
            <person name="Tsubouchi T."/>
            <person name="Morono Y."/>
            <person name="Uchiyama I."/>
            <person name="Ito T."/>
            <person name="Fujiyama A."/>
            <person name="Inagaki F."/>
            <person name="Takami H."/>
        </authorList>
    </citation>
    <scope>NUCLEOTIDE SEQUENCE</scope>
    <source>
        <strain evidence="1">Expedition CK06-06</strain>
    </source>
</reference>
<dbReference type="AlphaFoldDB" id="X1FSI1"/>
<proteinExistence type="predicted"/>
<sequence>MEHFNPDQKILLSAEYLFDIKSFSEFETLFSYLPSILKEREKIGRPKVSSLSCLKCFIYRSISGVKNLS</sequence>
<evidence type="ECO:0000313" key="1">
    <source>
        <dbReference type="EMBL" id="GAH35460.1"/>
    </source>
</evidence>
<protein>
    <submittedName>
        <fullName evidence="1">Uncharacterized protein</fullName>
    </submittedName>
</protein>
<name>X1FSI1_9ZZZZ</name>
<organism evidence="1">
    <name type="scientific">marine sediment metagenome</name>
    <dbReference type="NCBI Taxonomy" id="412755"/>
    <lineage>
        <taxon>unclassified sequences</taxon>
        <taxon>metagenomes</taxon>
        <taxon>ecological metagenomes</taxon>
    </lineage>
</organism>